<dbReference type="PANTHER" id="PTHR46558">
    <property type="entry name" value="TRACRIPTIONAL REGULATORY PROTEIN-RELATED-RELATED"/>
    <property type="match status" value="1"/>
</dbReference>
<evidence type="ECO:0000313" key="4">
    <source>
        <dbReference type="Proteomes" id="UP001172083"/>
    </source>
</evidence>
<dbReference type="EMBL" id="JAUJEB010000005">
    <property type="protein sequence ID" value="MDN5215035.1"/>
    <property type="molecule type" value="Genomic_DNA"/>
</dbReference>
<feature type="domain" description="HTH cro/C1-type" evidence="2">
    <location>
        <begin position="16"/>
        <end position="69"/>
    </location>
</feature>
<keyword evidence="1" id="KW-0238">DNA-binding</keyword>
<dbReference type="Gene3D" id="1.10.260.40">
    <property type="entry name" value="lambda repressor-like DNA-binding domains"/>
    <property type="match status" value="1"/>
</dbReference>
<evidence type="ECO:0000256" key="1">
    <source>
        <dbReference type="ARBA" id="ARBA00023125"/>
    </source>
</evidence>
<keyword evidence="4" id="KW-1185">Reference proteome</keyword>
<proteinExistence type="predicted"/>
<evidence type="ECO:0000313" key="3">
    <source>
        <dbReference type="EMBL" id="MDN5215035.1"/>
    </source>
</evidence>
<dbReference type="PROSITE" id="PS50943">
    <property type="entry name" value="HTH_CROC1"/>
    <property type="match status" value="1"/>
</dbReference>
<dbReference type="Pfam" id="PF01381">
    <property type="entry name" value="HTH_3"/>
    <property type="match status" value="1"/>
</dbReference>
<dbReference type="Proteomes" id="UP001172083">
    <property type="component" value="Unassembled WGS sequence"/>
</dbReference>
<protein>
    <submittedName>
        <fullName evidence="3">Helix-turn-helix transcriptional regulator</fullName>
    </submittedName>
</protein>
<organism evidence="3 4">
    <name type="scientific">Agaribacillus aureus</name>
    <dbReference type="NCBI Taxonomy" id="3051825"/>
    <lineage>
        <taxon>Bacteria</taxon>
        <taxon>Pseudomonadati</taxon>
        <taxon>Bacteroidota</taxon>
        <taxon>Cytophagia</taxon>
        <taxon>Cytophagales</taxon>
        <taxon>Splendidivirgaceae</taxon>
        <taxon>Agaribacillus</taxon>
    </lineage>
</organism>
<dbReference type="InterPro" id="IPR001387">
    <property type="entry name" value="Cro/C1-type_HTH"/>
</dbReference>
<comment type="caution">
    <text evidence="3">The sequence shown here is derived from an EMBL/GenBank/DDBJ whole genome shotgun (WGS) entry which is preliminary data.</text>
</comment>
<dbReference type="InterPro" id="IPR010982">
    <property type="entry name" value="Lambda_DNA-bd_dom_sf"/>
</dbReference>
<sequence>MEHKTKPQAKHMGRKIGRMREMLGIKQDVVADKLGISQQTVSKIEQSENVDEAMLEKMANALGVNSDAIKSFSEEAVFNQIHNTLNDNSSLVNYQCTFNPFEKWAEAMEENKKLYEELLKSEREKVAMLQKFLEERK</sequence>
<dbReference type="SUPFAM" id="SSF47413">
    <property type="entry name" value="lambda repressor-like DNA-binding domains"/>
    <property type="match status" value="1"/>
</dbReference>
<accession>A0ABT8LB91</accession>
<dbReference type="RefSeq" id="WP_346760373.1">
    <property type="nucleotide sequence ID" value="NZ_JAUJEB010000005.1"/>
</dbReference>
<gene>
    <name evidence="3" type="ORF">QQ020_23340</name>
</gene>
<evidence type="ECO:0000259" key="2">
    <source>
        <dbReference type="PROSITE" id="PS50943"/>
    </source>
</evidence>
<name>A0ABT8LB91_9BACT</name>
<dbReference type="CDD" id="cd00093">
    <property type="entry name" value="HTH_XRE"/>
    <property type="match status" value="1"/>
</dbReference>
<reference evidence="3" key="1">
    <citation type="submission" date="2023-06" db="EMBL/GenBank/DDBJ databases">
        <title>Genomic of Agaribacillus aureum.</title>
        <authorList>
            <person name="Wang G."/>
        </authorList>
    </citation>
    <scope>NUCLEOTIDE SEQUENCE</scope>
    <source>
        <strain evidence="3">BMA12</strain>
    </source>
</reference>
<dbReference type="SMART" id="SM00530">
    <property type="entry name" value="HTH_XRE"/>
    <property type="match status" value="1"/>
</dbReference>
<dbReference type="PANTHER" id="PTHR46558:SF4">
    <property type="entry name" value="DNA-BIDING PHAGE PROTEIN"/>
    <property type="match status" value="1"/>
</dbReference>